<accession>A0A1J6I629</accession>
<protein>
    <submittedName>
        <fullName evidence="1">Uncharacterized protein</fullName>
    </submittedName>
</protein>
<organism evidence="1 2">
    <name type="scientific">Nicotiana attenuata</name>
    <name type="common">Coyote tobacco</name>
    <dbReference type="NCBI Taxonomy" id="49451"/>
    <lineage>
        <taxon>Eukaryota</taxon>
        <taxon>Viridiplantae</taxon>
        <taxon>Streptophyta</taxon>
        <taxon>Embryophyta</taxon>
        <taxon>Tracheophyta</taxon>
        <taxon>Spermatophyta</taxon>
        <taxon>Magnoliopsida</taxon>
        <taxon>eudicotyledons</taxon>
        <taxon>Gunneridae</taxon>
        <taxon>Pentapetalae</taxon>
        <taxon>asterids</taxon>
        <taxon>lamiids</taxon>
        <taxon>Solanales</taxon>
        <taxon>Solanaceae</taxon>
        <taxon>Nicotianoideae</taxon>
        <taxon>Nicotianeae</taxon>
        <taxon>Nicotiana</taxon>
    </lineage>
</organism>
<sequence>MYVLQLETLEKRSSMEDETLKLKALIDASVKEVTDSFSKDIAEIRNHKLSFASLYLDGEALDWYCWLCRNKQLADWDHFVEKLFIHYRTRSREAHDSRLAFLQKLTTMDYCPTRAAAIPPWSAMAKSPSPQFWNLHSDCNNLNSAHKVLEKQSDRETSVVDDKTTIPTADATKLEVEDEDAAVQVTIDEGTKVLLTQAKEKMDNSDLDDNDEDFRPPVIAVGEENIQRDEAGQRCQPKSIKSSQNTVIASFSISKQLQLTDASANILVNKVRKLFDICSQKAGKSLIDNEVVDEQSDTLILDGTRLIHKHIFIHFPFDPGVPLSIKFEYLDMHLDTLHWLPLALYSGVFGLDELAAHHRLPHGLSDALVYVILLNKCVIVGKVMTELNVIRLNLFTVNQIEHGCNWLIAVTMARFDGERATKTVHQCFMVDNFSFGGSEHVKEYGNDSTGTTKDLILASLSIMKANTIILPLSSRIDIEERWSKNGITDTASCELLLKSIANVPHIAEKVPGTTNSAAKLRHMTYRSLSDTIRCFALLDTSKIVTLLCHVIWNTFIVLLKLSNKDEPRSKLQATNQIMILFLKVFAYRSPCVYNILNYPTSFSCLNLEDKVLFEGGSIVVNQVDSIGAHRLEEMNDVQFHVN</sequence>
<evidence type="ECO:0000313" key="1">
    <source>
        <dbReference type="EMBL" id="OIS96015.1"/>
    </source>
</evidence>
<evidence type="ECO:0000313" key="2">
    <source>
        <dbReference type="Proteomes" id="UP000187609"/>
    </source>
</evidence>
<comment type="caution">
    <text evidence="1">The sequence shown here is derived from an EMBL/GenBank/DDBJ whole genome shotgun (WGS) entry which is preliminary data.</text>
</comment>
<dbReference type="Gramene" id="OIS96015">
    <property type="protein sequence ID" value="OIS96015"/>
    <property type="gene ID" value="A4A49_04112"/>
</dbReference>
<keyword evidence="2" id="KW-1185">Reference proteome</keyword>
<proteinExistence type="predicted"/>
<dbReference type="AlphaFoldDB" id="A0A1J6I629"/>
<dbReference type="Proteomes" id="UP000187609">
    <property type="component" value="Unassembled WGS sequence"/>
</dbReference>
<reference evidence="1" key="1">
    <citation type="submission" date="2016-11" db="EMBL/GenBank/DDBJ databases">
        <title>The genome of Nicotiana attenuata.</title>
        <authorList>
            <person name="Xu S."/>
            <person name="Brockmoeller T."/>
            <person name="Gaquerel E."/>
            <person name="Navarro A."/>
            <person name="Kuhl H."/>
            <person name="Gase K."/>
            <person name="Ling Z."/>
            <person name="Zhou W."/>
            <person name="Kreitzer C."/>
            <person name="Stanke M."/>
            <person name="Tang H."/>
            <person name="Lyons E."/>
            <person name="Pandey P."/>
            <person name="Pandey S.P."/>
            <person name="Timmermann B."/>
            <person name="Baldwin I.T."/>
        </authorList>
    </citation>
    <scope>NUCLEOTIDE SEQUENCE [LARGE SCALE GENOMIC DNA]</scope>
    <source>
        <strain evidence="1">UT</strain>
    </source>
</reference>
<name>A0A1J6I629_NICAT</name>
<dbReference type="EMBL" id="MJEQ01037194">
    <property type="protein sequence ID" value="OIS96015.1"/>
    <property type="molecule type" value="Genomic_DNA"/>
</dbReference>
<gene>
    <name evidence="1" type="ORF">A4A49_04112</name>
</gene>